<organism evidence="1 2">
    <name type="scientific">Dreissena polymorpha</name>
    <name type="common">Zebra mussel</name>
    <name type="synonym">Mytilus polymorpha</name>
    <dbReference type="NCBI Taxonomy" id="45954"/>
    <lineage>
        <taxon>Eukaryota</taxon>
        <taxon>Metazoa</taxon>
        <taxon>Spiralia</taxon>
        <taxon>Lophotrochozoa</taxon>
        <taxon>Mollusca</taxon>
        <taxon>Bivalvia</taxon>
        <taxon>Autobranchia</taxon>
        <taxon>Heteroconchia</taxon>
        <taxon>Euheterodonta</taxon>
        <taxon>Imparidentia</taxon>
        <taxon>Neoheterodontei</taxon>
        <taxon>Myida</taxon>
        <taxon>Dreissenoidea</taxon>
        <taxon>Dreissenidae</taxon>
        <taxon>Dreissena</taxon>
    </lineage>
</organism>
<reference evidence="1" key="1">
    <citation type="journal article" date="2019" name="bioRxiv">
        <title>The Genome of the Zebra Mussel, Dreissena polymorpha: A Resource for Invasive Species Research.</title>
        <authorList>
            <person name="McCartney M.A."/>
            <person name="Auch B."/>
            <person name="Kono T."/>
            <person name="Mallez S."/>
            <person name="Zhang Y."/>
            <person name="Obille A."/>
            <person name="Becker A."/>
            <person name="Abrahante J.E."/>
            <person name="Garbe J."/>
            <person name="Badalamenti J.P."/>
            <person name="Herman A."/>
            <person name="Mangelson H."/>
            <person name="Liachko I."/>
            <person name="Sullivan S."/>
            <person name="Sone E.D."/>
            <person name="Koren S."/>
            <person name="Silverstein K.A.T."/>
            <person name="Beckman K.B."/>
            <person name="Gohl D.M."/>
        </authorList>
    </citation>
    <scope>NUCLEOTIDE SEQUENCE</scope>
    <source>
        <strain evidence="1">Duluth1</strain>
        <tissue evidence="1">Whole animal</tissue>
    </source>
</reference>
<name>A0A9D4GG18_DREPO</name>
<dbReference type="EMBL" id="JAIWYP010000005">
    <property type="protein sequence ID" value="KAH3816706.1"/>
    <property type="molecule type" value="Genomic_DNA"/>
</dbReference>
<evidence type="ECO:0000313" key="1">
    <source>
        <dbReference type="EMBL" id="KAH3816706.1"/>
    </source>
</evidence>
<dbReference type="AlphaFoldDB" id="A0A9D4GG18"/>
<gene>
    <name evidence="1" type="ORF">DPMN_118227</name>
</gene>
<proteinExistence type="predicted"/>
<dbReference type="SUPFAM" id="SSF56436">
    <property type="entry name" value="C-type lectin-like"/>
    <property type="match status" value="1"/>
</dbReference>
<comment type="caution">
    <text evidence="1">The sequence shown here is derived from an EMBL/GenBank/DDBJ whole genome shotgun (WGS) entry which is preliminary data.</text>
</comment>
<sequence length="58" mass="6494">MFTAGEELYTSPRHYVLNLNQSGWHDAKEICELRGGRLATLYDIATLPDLELQPAMSG</sequence>
<reference evidence="1" key="2">
    <citation type="submission" date="2020-11" db="EMBL/GenBank/DDBJ databases">
        <authorList>
            <person name="McCartney M.A."/>
            <person name="Auch B."/>
            <person name="Kono T."/>
            <person name="Mallez S."/>
            <person name="Becker A."/>
            <person name="Gohl D.M."/>
            <person name="Silverstein K.A.T."/>
            <person name="Koren S."/>
            <person name="Bechman K.B."/>
            <person name="Herman A."/>
            <person name="Abrahante J.E."/>
            <person name="Garbe J."/>
        </authorList>
    </citation>
    <scope>NUCLEOTIDE SEQUENCE</scope>
    <source>
        <strain evidence="1">Duluth1</strain>
        <tissue evidence="1">Whole animal</tissue>
    </source>
</reference>
<accession>A0A9D4GG18</accession>
<dbReference type="InterPro" id="IPR016187">
    <property type="entry name" value="CTDL_fold"/>
</dbReference>
<dbReference type="Proteomes" id="UP000828390">
    <property type="component" value="Unassembled WGS sequence"/>
</dbReference>
<evidence type="ECO:0000313" key="2">
    <source>
        <dbReference type="Proteomes" id="UP000828390"/>
    </source>
</evidence>
<evidence type="ECO:0008006" key="3">
    <source>
        <dbReference type="Google" id="ProtNLM"/>
    </source>
</evidence>
<keyword evidence="2" id="KW-1185">Reference proteome</keyword>
<protein>
    <recommendedName>
        <fullName evidence="3">C-type lectin domain-containing protein</fullName>
    </recommendedName>
</protein>